<gene>
    <name evidence="4" type="ORF">MESMUL_19740</name>
</gene>
<dbReference type="InterPro" id="IPR036709">
    <property type="entry name" value="Autotransporte_beta_dom_sf"/>
</dbReference>
<dbReference type="Gene3D" id="2.40.128.130">
    <property type="entry name" value="Autotransporter beta-domain"/>
    <property type="match status" value="1"/>
</dbReference>
<dbReference type="InterPro" id="IPR006315">
    <property type="entry name" value="OM_autotransptr_brl_dom"/>
</dbReference>
<dbReference type="Gene3D" id="2.160.20.20">
    <property type="match status" value="1"/>
</dbReference>
<name>A0A388SGQ7_9BURK</name>
<accession>A0A388SGQ7</accession>
<evidence type="ECO:0000256" key="2">
    <source>
        <dbReference type="SAM" id="SignalP"/>
    </source>
</evidence>
<feature type="region of interest" description="Disordered" evidence="1">
    <location>
        <begin position="817"/>
        <end position="841"/>
    </location>
</feature>
<dbReference type="InterPro" id="IPR043990">
    <property type="entry name" value="AC_1"/>
</dbReference>
<dbReference type="PROSITE" id="PS51208">
    <property type="entry name" value="AUTOTRANSPORTER"/>
    <property type="match status" value="1"/>
</dbReference>
<protein>
    <recommendedName>
        <fullName evidence="3">Autotransporter domain-containing protein</fullName>
    </recommendedName>
</protein>
<dbReference type="Pfam" id="PF03797">
    <property type="entry name" value="Autotransporter"/>
    <property type="match status" value="1"/>
</dbReference>
<dbReference type="CDD" id="cd00253">
    <property type="entry name" value="PL_Passenger_AT"/>
    <property type="match status" value="1"/>
</dbReference>
<dbReference type="OrthoDB" id="8613300at2"/>
<dbReference type="SUPFAM" id="SSF51126">
    <property type="entry name" value="Pectin lyase-like"/>
    <property type="match status" value="1"/>
</dbReference>
<keyword evidence="5" id="KW-1185">Reference proteome</keyword>
<evidence type="ECO:0000313" key="4">
    <source>
        <dbReference type="EMBL" id="GBO94620.1"/>
    </source>
</evidence>
<evidence type="ECO:0000313" key="5">
    <source>
        <dbReference type="Proteomes" id="UP000266091"/>
    </source>
</evidence>
<dbReference type="Proteomes" id="UP000266091">
    <property type="component" value="Unassembled WGS sequence"/>
</dbReference>
<dbReference type="NCBIfam" id="TIGR01414">
    <property type="entry name" value="autotrans_barl"/>
    <property type="match status" value="1"/>
</dbReference>
<dbReference type="PANTHER" id="PTHR12338">
    <property type="entry name" value="AUTOTRANSPORTER"/>
    <property type="match status" value="1"/>
</dbReference>
<dbReference type="PANTHER" id="PTHR12338:SF5">
    <property type="entry name" value="ANTIGEN 43-RELATED"/>
    <property type="match status" value="1"/>
</dbReference>
<dbReference type="InterPro" id="IPR011050">
    <property type="entry name" value="Pectin_lyase_fold/virulence"/>
</dbReference>
<dbReference type="EMBL" id="BGZJ01000002">
    <property type="protein sequence ID" value="GBO94620.1"/>
    <property type="molecule type" value="Genomic_DNA"/>
</dbReference>
<evidence type="ECO:0000259" key="3">
    <source>
        <dbReference type="PROSITE" id="PS51208"/>
    </source>
</evidence>
<comment type="caution">
    <text evidence="4">The sequence shown here is derived from an EMBL/GenBank/DDBJ whole genome shotgun (WGS) entry which is preliminary data.</text>
</comment>
<dbReference type="GO" id="GO:0019867">
    <property type="term" value="C:outer membrane"/>
    <property type="evidence" value="ECO:0007669"/>
    <property type="project" value="InterPro"/>
</dbReference>
<dbReference type="InterPro" id="IPR005546">
    <property type="entry name" value="Autotransporte_beta"/>
</dbReference>
<keyword evidence="2" id="KW-0732">Signal</keyword>
<sequence length="1179" mass="122692">MTEQKPSFRRQSITLAVAAAVFALSGTAWGADYNRITTTIEDSSVDASVTYTEVTSPVNAGTATPDLTFHYVPVQPEANSPITLTLNSLTVTNETTAGDVTVNTQVQDPAYPEDPTKLLDQTATYSKNGNGIATNTGAGITLELTEGLTVTTRDTAVSAADAATISGRLGGDLALTSSEGNAISATESTAGANTAQAVNFTLNGGTATIETQGDAIYASGFNSSVSLSGASDYVITSATGSALRSENGATISVRGTGSDTDGLVAHGSITLKSGGSAATVDVGPTADLNLPNYRPNTRTDIWADTVTIENTGTGSAIENHRSGDLLTVSATDKTGTGITLRNNSADNATIISGLPDEQKGLEDAHTAGIHIITYGAPLTIENQNASGNAILLKNRGSLLIQMDHGVPAQITGNITVDQGSNICLIVGSDGFIHTDKLTLTAGSMSDIATFGTSTWSDRAGTGKTQATADGVGSLLSMQAWENSTINADAVLSGGAAGGFHAEDNGIRNGDTTLTGESGSGADRYPTQSYTYVNGNGQVNGNQYAYLGAKSTIYVQGSGSLTGNVVSDGVGTADGSPTETTFMAMDNGTVTGDLTASNGGKMMAGAMQSAVETGNVVATSGGQITYYLYGMDTRIPTLNGDLVSEDSGSITASMNGIWNGASTVSGGTTDVTFMDANAVWNVTRDSELTNFTQGAGTVNYPTADAKSFTGTTITVDGNYSADGGSLNMSTVLTGDTSPHDKLVVKGDTSGTASITFTRVTGWGAQTIEGIKVVEVDGTSDAVFTKPDSNRLTAGAYVYDLKKVGNDWYLTSQRDPNASTIILPKTNDDPAPTPDPDNGDDLPDVLPSVDPGDITAHNVKPELGSYAANMLASNTLFTMSLNDRLGETRYSDALKSQKHSGNVWIRMAGGKSHTEMADDQLTNRGDWGLVQVGGDVVSWAGSGDHRFHVGLMMGYAHQNEKTRSSAIGSTSKGKVSGYSAGLYATYMNAAPAATGPYVDTWLLWQKFKNKVDPSNSVEESYDSKGFTGSIEAGYTFGLKDWVSADGTKNAARLQLQAQVIRMGVRADQHIDAENFTVAGTGAGNIRTRVGATVYHLFTNEKTGRAVKPFIGLNWYHDTKTFGVTYDGIHDRIQGNRNFGELKLGVEGKLSKHVNLWGAAAYQQGSHSFRNLGAFIGAKVLF</sequence>
<dbReference type="AlphaFoldDB" id="A0A388SGQ7"/>
<proteinExistence type="predicted"/>
<organism evidence="4 5">
    <name type="scientific">Mesosutterella multiformis</name>
    <dbReference type="NCBI Taxonomy" id="2259133"/>
    <lineage>
        <taxon>Bacteria</taxon>
        <taxon>Pseudomonadati</taxon>
        <taxon>Pseudomonadota</taxon>
        <taxon>Betaproteobacteria</taxon>
        <taxon>Burkholderiales</taxon>
        <taxon>Sutterellaceae</taxon>
        <taxon>Mesosutterella</taxon>
    </lineage>
</organism>
<feature type="region of interest" description="Disordered" evidence="1">
    <location>
        <begin position="502"/>
        <end position="522"/>
    </location>
</feature>
<dbReference type="SUPFAM" id="SSF103515">
    <property type="entry name" value="Autotransporter"/>
    <property type="match status" value="1"/>
</dbReference>
<evidence type="ECO:0000256" key="1">
    <source>
        <dbReference type="SAM" id="MobiDB-lite"/>
    </source>
</evidence>
<dbReference type="InterPro" id="IPR050909">
    <property type="entry name" value="Bact_Autotransporter_VF"/>
</dbReference>
<dbReference type="Pfam" id="PF18883">
    <property type="entry name" value="AC_1"/>
    <property type="match status" value="1"/>
</dbReference>
<dbReference type="SMART" id="SM00869">
    <property type="entry name" value="Autotransporter"/>
    <property type="match status" value="1"/>
</dbReference>
<reference evidence="4 5" key="1">
    <citation type="journal article" date="2018" name="Int. J. Syst. Evol. Microbiol.">
        <title>Mesosutterella multiformis gen. nov., sp. nov., a member of the family Sutterellaceae and Sutterella megalosphaeroides sp. nov., isolated from human faeces.</title>
        <authorList>
            <person name="Sakamoto M."/>
            <person name="Ikeyama N."/>
            <person name="Kunihiro T."/>
            <person name="Iino T."/>
            <person name="Yuki M."/>
            <person name="Ohkuma M."/>
        </authorList>
    </citation>
    <scope>NUCLEOTIDE SEQUENCE [LARGE SCALE GENOMIC DNA]</scope>
    <source>
        <strain evidence="4 5">4NBBH2</strain>
    </source>
</reference>
<dbReference type="RefSeq" id="WP_116270854.1">
    <property type="nucleotide sequence ID" value="NZ_BGZJ01000002.1"/>
</dbReference>
<dbReference type="InterPro" id="IPR012332">
    <property type="entry name" value="Autotransporter_pectin_lyase_C"/>
</dbReference>
<feature type="domain" description="Autotransporter" evidence="3">
    <location>
        <begin position="894"/>
        <end position="1179"/>
    </location>
</feature>
<feature type="chain" id="PRO_5017190959" description="Autotransporter domain-containing protein" evidence="2">
    <location>
        <begin position="31"/>
        <end position="1179"/>
    </location>
</feature>
<feature type="signal peptide" evidence="2">
    <location>
        <begin position="1"/>
        <end position="30"/>
    </location>
</feature>